<dbReference type="InterPro" id="IPR051001">
    <property type="entry name" value="Calbindin_Ca-bind"/>
</dbReference>
<feature type="compositionally biased region" description="Low complexity" evidence="2">
    <location>
        <begin position="447"/>
        <end position="458"/>
    </location>
</feature>
<feature type="region of interest" description="Disordered" evidence="2">
    <location>
        <begin position="600"/>
        <end position="641"/>
    </location>
</feature>
<feature type="non-terminal residue" evidence="4">
    <location>
        <position position="1"/>
    </location>
</feature>
<feature type="domain" description="EF-hand" evidence="3">
    <location>
        <begin position="537"/>
        <end position="572"/>
    </location>
</feature>
<evidence type="ECO:0000313" key="4">
    <source>
        <dbReference type="EMBL" id="CEM45024.1"/>
    </source>
</evidence>
<dbReference type="Pfam" id="PF13499">
    <property type="entry name" value="EF-hand_7"/>
    <property type="match status" value="3"/>
</dbReference>
<dbReference type="EMBL" id="CDMZ01003079">
    <property type="protein sequence ID" value="CEM45024.1"/>
    <property type="molecule type" value="Genomic_DNA"/>
</dbReference>
<dbReference type="PANTHER" id="PTHR19972:SF10">
    <property type="entry name" value="CALBINDIN-32"/>
    <property type="match status" value="1"/>
</dbReference>
<reference evidence="4" key="1">
    <citation type="submission" date="2014-11" db="EMBL/GenBank/DDBJ databases">
        <authorList>
            <person name="Otto D Thomas"/>
            <person name="Naeem Raeece"/>
        </authorList>
    </citation>
    <scope>NUCLEOTIDE SEQUENCE</scope>
</reference>
<proteinExistence type="predicted"/>
<evidence type="ECO:0000256" key="1">
    <source>
        <dbReference type="ARBA" id="ARBA00022837"/>
    </source>
</evidence>
<dbReference type="SUPFAM" id="SSF47473">
    <property type="entry name" value="EF-hand"/>
    <property type="match status" value="2"/>
</dbReference>
<sequence length="641" mass="69457">VGDHKVQKDVEGLGTSLATSMKQYVDDRTMKLQKEEQTTDDDEEDEEDRTKSTVPSPYPARSPQPGDTEVNDLQVTEDLDDKGATLDKTAEEVGEELGATALDTAALPDVTVAGGGEEVTEASVKEAVEKMQALPEWKAMLDRGFAHYDIDGSGQMDTKEMKKAMATLQKGVVSDYLPEIKLPPVDDALVEENMALFDANKNGTLSLKEYVAFANSYLCGLVMKGAAAYVKEGKSLGPVLQKIQLRTTQMQEATKKQKAQEAEAKNDVGKGSSPNPNSRKTTEASVKEAVKKMQALPEWKAMLDRGFAHYDIDGSGQMDTKEMKKAMATLQKGVVSDYLPEIKLPPVDDALVEENMALFDANKNGTLSLKEYVAFANSYLCGLVMKGAAAYVQEGKSPGPVLQKIQLRTTQMQEATKKQKAQEAEAKNDVGKGSSPNPTSRKPPKQSSGNGAAAAASSPKERAKEASSGEATEASVKEAVEKMQALPEWKAMLDRGFAHYDIDGSGQMDTKEMKKAMATLQKGVVSDYLPEIKLPPVDDALVEENMALFDANKNGTLSLKEYVAFANSYLCGLVMKGAAAYVQEGKSLGPVLQKIQLRTTQMQEATKKQKAQEAETKNDVGKGSSPNPKSKKEPKKPQKKE</sequence>
<name>A0A0G4HLL7_9ALVE</name>
<feature type="region of interest" description="Disordered" evidence="2">
    <location>
        <begin position="251"/>
        <end position="285"/>
    </location>
</feature>
<feature type="compositionally biased region" description="Basic and acidic residues" evidence="2">
    <location>
        <begin position="1"/>
        <end position="11"/>
    </location>
</feature>
<keyword evidence="1" id="KW-0106">Calcium</keyword>
<dbReference type="Gene3D" id="1.10.238.10">
    <property type="entry name" value="EF-hand"/>
    <property type="match status" value="3"/>
</dbReference>
<dbReference type="PROSITE" id="PS00018">
    <property type="entry name" value="EF_HAND_1"/>
    <property type="match status" value="6"/>
</dbReference>
<gene>
    <name evidence="4" type="ORF">Cvel_28815</name>
</gene>
<dbReference type="SMART" id="SM00054">
    <property type="entry name" value="EFh"/>
    <property type="match status" value="6"/>
</dbReference>
<feature type="domain" description="EF-hand" evidence="3">
    <location>
        <begin position="347"/>
        <end position="382"/>
    </location>
</feature>
<feature type="domain" description="EF-hand" evidence="3">
    <location>
        <begin position="298"/>
        <end position="333"/>
    </location>
</feature>
<evidence type="ECO:0000256" key="2">
    <source>
        <dbReference type="SAM" id="MobiDB-lite"/>
    </source>
</evidence>
<dbReference type="GO" id="GO:0005509">
    <property type="term" value="F:calcium ion binding"/>
    <property type="evidence" value="ECO:0007669"/>
    <property type="project" value="InterPro"/>
</dbReference>
<feature type="domain" description="EF-hand" evidence="3">
    <location>
        <begin position="185"/>
        <end position="220"/>
    </location>
</feature>
<feature type="compositionally biased region" description="Basic and acidic residues" evidence="2">
    <location>
        <begin position="415"/>
        <end position="430"/>
    </location>
</feature>
<protein>
    <recommendedName>
        <fullName evidence="3">EF-hand domain-containing protein</fullName>
    </recommendedName>
</protein>
<dbReference type="InterPro" id="IPR002048">
    <property type="entry name" value="EF_hand_dom"/>
</dbReference>
<feature type="region of interest" description="Disordered" evidence="2">
    <location>
        <begin position="410"/>
        <end position="476"/>
    </location>
</feature>
<dbReference type="PROSITE" id="PS50222">
    <property type="entry name" value="EF_HAND_2"/>
    <property type="match status" value="6"/>
</dbReference>
<feature type="compositionally biased region" description="Basic residues" evidence="2">
    <location>
        <begin position="632"/>
        <end position="641"/>
    </location>
</feature>
<organism evidence="4">
    <name type="scientific">Chromera velia CCMP2878</name>
    <dbReference type="NCBI Taxonomy" id="1169474"/>
    <lineage>
        <taxon>Eukaryota</taxon>
        <taxon>Sar</taxon>
        <taxon>Alveolata</taxon>
        <taxon>Colpodellida</taxon>
        <taxon>Chromeraceae</taxon>
        <taxon>Chromera</taxon>
    </lineage>
</organism>
<dbReference type="InterPro" id="IPR011992">
    <property type="entry name" value="EF-hand-dom_pair"/>
</dbReference>
<dbReference type="GO" id="GO:0051480">
    <property type="term" value="P:regulation of cytosolic calcium ion concentration"/>
    <property type="evidence" value="ECO:0007669"/>
    <property type="project" value="TreeGrafter"/>
</dbReference>
<dbReference type="PANTHER" id="PTHR19972">
    <property type="entry name" value="CALBINDIN"/>
    <property type="match status" value="1"/>
</dbReference>
<feature type="domain" description="EF-hand" evidence="3">
    <location>
        <begin position="488"/>
        <end position="523"/>
    </location>
</feature>
<feature type="compositionally biased region" description="Basic and acidic residues" evidence="2">
    <location>
        <begin position="24"/>
        <end position="37"/>
    </location>
</feature>
<dbReference type="GO" id="GO:0005634">
    <property type="term" value="C:nucleus"/>
    <property type="evidence" value="ECO:0007669"/>
    <property type="project" value="TreeGrafter"/>
</dbReference>
<evidence type="ECO:0000259" key="3">
    <source>
        <dbReference type="PROSITE" id="PS50222"/>
    </source>
</evidence>
<feature type="compositionally biased region" description="Basic and acidic residues" evidence="2">
    <location>
        <begin position="253"/>
        <end position="268"/>
    </location>
</feature>
<feature type="domain" description="EF-hand" evidence="3">
    <location>
        <begin position="136"/>
        <end position="171"/>
    </location>
</feature>
<dbReference type="GO" id="GO:0005829">
    <property type="term" value="C:cytosol"/>
    <property type="evidence" value="ECO:0007669"/>
    <property type="project" value="TreeGrafter"/>
</dbReference>
<dbReference type="CDD" id="cd00051">
    <property type="entry name" value="EFh"/>
    <property type="match status" value="3"/>
</dbReference>
<feature type="compositionally biased region" description="Acidic residues" evidence="2">
    <location>
        <begin position="38"/>
        <end position="47"/>
    </location>
</feature>
<dbReference type="AlphaFoldDB" id="A0A0G4HLL7"/>
<feature type="region of interest" description="Disordered" evidence="2">
    <location>
        <begin position="1"/>
        <end position="72"/>
    </location>
</feature>
<feature type="compositionally biased region" description="Basic and acidic residues" evidence="2">
    <location>
        <begin position="605"/>
        <end position="620"/>
    </location>
</feature>
<accession>A0A0G4HLL7</accession>
<dbReference type="VEuPathDB" id="CryptoDB:Cvel_28815"/>
<dbReference type="InterPro" id="IPR018247">
    <property type="entry name" value="EF_Hand_1_Ca_BS"/>
</dbReference>